<keyword evidence="1" id="KW-1185">Reference proteome</keyword>
<dbReference type="AlphaFoldDB" id="A0A915M437"/>
<dbReference type="Gene3D" id="3.30.70.590">
    <property type="entry name" value="Poly(A) polymerase predicted RNA binding domain"/>
    <property type="match status" value="1"/>
</dbReference>
<organism evidence="1 2">
    <name type="scientific">Meloidogyne javanica</name>
    <name type="common">Root-knot nematode worm</name>
    <dbReference type="NCBI Taxonomy" id="6303"/>
    <lineage>
        <taxon>Eukaryota</taxon>
        <taxon>Metazoa</taxon>
        <taxon>Ecdysozoa</taxon>
        <taxon>Nematoda</taxon>
        <taxon>Chromadorea</taxon>
        <taxon>Rhabditida</taxon>
        <taxon>Tylenchina</taxon>
        <taxon>Tylenchomorpha</taxon>
        <taxon>Tylenchoidea</taxon>
        <taxon>Meloidogynidae</taxon>
        <taxon>Meloidogyninae</taxon>
        <taxon>Meloidogyne</taxon>
        <taxon>Meloidogyne incognita group</taxon>
    </lineage>
</organism>
<dbReference type="Proteomes" id="UP000887561">
    <property type="component" value="Unplaced"/>
</dbReference>
<protein>
    <submittedName>
        <fullName evidence="2">Polynucleotide adenylyltransferase</fullName>
    </submittedName>
</protein>
<accession>A0A915M437</accession>
<dbReference type="PANTHER" id="PTHR10682:SF10">
    <property type="entry name" value="POLYNUCLEOTIDE ADENYLYLTRANSFERASE"/>
    <property type="match status" value="1"/>
</dbReference>
<dbReference type="SUPFAM" id="SSF81301">
    <property type="entry name" value="Nucleotidyltransferase"/>
    <property type="match status" value="1"/>
</dbReference>
<sequence>MKRYLELNRMLIEADAKYCYLEMGIYKMIEHISEEHSELIKLKEEWLEIEEKLQNDNLQSEESISNKIKTISDFFYEKVLSNNELKSNEWWKKHIENRIETFRNCIINVKPNEKICTPRAVCLILNFSELITNVEKKGSERDLNKLLNWKHEKICIEVHQINEALEQMREDMKEEHSKFIHKYANVFKYTIGLIPGSSTKMEKFIQNYKLIPSLQQDELFYDDFIAKEHCFNVIIRRRDKQLSIASLIACRMILWARWMNKLLEVKENLDNEGLSRKHLNKVWINRRLSLQSKFDELFVMDIARLEKKEKEMALMQAELNEFVLEQLDKYIAVGISDKVEEEWIKIESRKYEIEGDLEKYIQHVNWIKGKITDFIIKSLLEPEKPDITKAEKDQIFEIRVNLSVELSSPEAKEALRDFVGYFGIVRMITEFGWRTNVENFGINSEELDKTKENKKSAFYDENFHKEIQKYFINEKFKIEPLLNRMENTLDLAKDLLRRVLREYDSDLLSHKHLKWSSLQKAKREMKELIKNWIPFSHQNKEKDTFKDVPKFLLSGSHRLGAATINSDIDGVILVARKGYWPTQFENDFFGNFECISKKCLNRENILKEEGDLNEVKEDYSLFCKLCENPQVENLRRIYGRVPIIGLKFAGFEFDLSFVTLEEELLNKFFKEENSLTVNQLDEVIEKFREEMPNIYFEANNETIIRLRLNTLLGMIYALSVNYWFKLELDEEKIIVVETPKDYENTRKIVDWNLDKEIKQREEHFKNLLKERFEKHSKTLWPIILPGFPTQNTGFNINGSTDLIIKEEIKGGFDKFRILEEQFKNLLKNRDVDNSEQIWKDWLNGGKFSDKYDNYLAIICLHTELSSYGPQFCEFTETRIRLSLLSIVENKNPRIEYCHVSPTKYLDNKPCPKEFVEKRFLDWICNVWIVGIKGSVVEINETLSKNIFRDFNKLRRGKKLKLSDKKKYRLETKQHLGLERFLNF</sequence>
<dbReference type="GO" id="GO:0005634">
    <property type="term" value="C:nucleus"/>
    <property type="evidence" value="ECO:0007669"/>
    <property type="project" value="TreeGrafter"/>
</dbReference>
<dbReference type="Gene3D" id="1.10.1410.10">
    <property type="match status" value="1"/>
</dbReference>
<reference evidence="2" key="1">
    <citation type="submission" date="2022-11" db="UniProtKB">
        <authorList>
            <consortium name="WormBaseParasite"/>
        </authorList>
    </citation>
    <scope>IDENTIFICATION</scope>
</reference>
<dbReference type="InterPro" id="IPR043519">
    <property type="entry name" value="NT_sf"/>
</dbReference>
<evidence type="ECO:0000313" key="1">
    <source>
        <dbReference type="Proteomes" id="UP000887561"/>
    </source>
</evidence>
<evidence type="ECO:0000313" key="2">
    <source>
        <dbReference type="WBParaSite" id="scaffold25147_cov193.g20346"/>
    </source>
</evidence>
<dbReference type="WBParaSite" id="scaffold25147_cov193.g20346">
    <property type="protein sequence ID" value="scaffold25147_cov193.g20346"/>
    <property type="gene ID" value="scaffold25147_cov193.g20346"/>
</dbReference>
<proteinExistence type="predicted"/>
<dbReference type="Gene3D" id="3.30.460.10">
    <property type="entry name" value="Beta Polymerase, domain 2"/>
    <property type="match status" value="1"/>
</dbReference>
<dbReference type="PANTHER" id="PTHR10682">
    <property type="entry name" value="POLY A POLYMERASE"/>
    <property type="match status" value="1"/>
</dbReference>
<name>A0A915M437_MELJA</name>
<dbReference type="GO" id="GO:1990817">
    <property type="term" value="F:poly(A) RNA polymerase activity"/>
    <property type="evidence" value="ECO:0007669"/>
    <property type="project" value="TreeGrafter"/>
</dbReference>